<dbReference type="Gene3D" id="3.40.50.300">
    <property type="entry name" value="P-loop containing nucleotide triphosphate hydrolases"/>
    <property type="match status" value="1"/>
</dbReference>
<dbReference type="Pfam" id="PF00005">
    <property type="entry name" value="ABC_tran"/>
    <property type="match status" value="1"/>
</dbReference>
<dbReference type="SMART" id="SM00382">
    <property type="entry name" value="AAA"/>
    <property type="match status" value="1"/>
</dbReference>
<dbReference type="PANTHER" id="PTHR42794">
    <property type="entry name" value="HEMIN IMPORT ATP-BINDING PROTEIN HMUV"/>
    <property type="match status" value="1"/>
</dbReference>
<organism evidence="12 13">
    <name type="scientific">Halococcus saccharolyticus DSM 5350</name>
    <dbReference type="NCBI Taxonomy" id="1227455"/>
    <lineage>
        <taxon>Archaea</taxon>
        <taxon>Methanobacteriati</taxon>
        <taxon>Methanobacteriota</taxon>
        <taxon>Stenosarchaea group</taxon>
        <taxon>Halobacteria</taxon>
        <taxon>Halobacteriales</taxon>
        <taxon>Halococcaceae</taxon>
        <taxon>Halococcus</taxon>
    </lineage>
</organism>
<evidence type="ECO:0000256" key="3">
    <source>
        <dbReference type="ARBA" id="ARBA00022840"/>
    </source>
</evidence>
<dbReference type="GO" id="GO:0005524">
    <property type="term" value="F:ATP binding"/>
    <property type="evidence" value="ECO:0007669"/>
    <property type="project" value="UniProtKB-KW"/>
</dbReference>
<sequence length="413" mass="43103">MIDVEDLSVGFGDVEAVSDATLTVDRGEIVGLVGPNGAGKTTLLGAINGLVDPTDGSVRIAGDDVAELSARAIARRVATVPQETSLSFSFPVREVVAMGRTAYRSRFERASATDREHTRRAMERTGIKRFADRAIDEVSGGERQRVVLARALCQDPEALLLDEPTASLDINHQVRTLSLVREFVADGRAALCAIHDLSLAARFCDRLALLADGRVVATGSPEAVLTEAHVERAFDADAAVTRHPVTGAVDVTATTGGAERDSRVHVLGGGRMAARAIATLAEAGFTISAGVLPSGDVATEAATAHGVETVTAEPFAPIDERTRERAAGAVREADVVVLAGVAEGTNRGLAAEAGRVVIVENGLSNAEPRATTGAFDERLRPACVVDVERLPAGVERAIQATADPEQPEAAADD</sequence>
<reference evidence="12 13" key="1">
    <citation type="journal article" date="2014" name="PLoS Genet.">
        <title>Phylogenetically driven sequencing of extremely halophilic archaea reveals strategies for static and dynamic osmo-response.</title>
        <authorList>
            <person name="Becker E.A."/>
            <person name="Seitzer P.M."/>
            <person name="Tritt A."/>
            <person name="Larsen D."/>
            <person name="Krusor M."/>
            <person name="Yao A.I."/>
            <person name="Wu D."/>
            <person name="Madern D."/>
            <person name="Eisen J.A."/>
            <person name="Darling A.E."/>
            <person name="Facciotti M.T."/>
        </authorList>
    </citation>
    <scope>NUCLEOTIDE SEQUENCE [LARGE SCALE GENOMIC DNA]</scope>
    <source>
        <strain evidence="12 13">DSM 5350</strain>
    </source>
</reference>
<dbReference type="GO" id="GO:0015420">
    <property type="term" value="F:ABC-type vitamin B12 transporter activity"/>
    <property type="evidence" value="ECO:0007669"/>
    <property type="project" value="UniProtKB-EC"/>
</dbReference>
<dbReference type="FunFam" id="3.40.50.300:FF:000134">
    <property type="entry name" value="Iron-enterobactin ABC transporter ATP-binding protein"/>
    <property type="match status" value="1"/>
</dbReference>
<proteinExistence type="predicted"/>
<feature type="domain" description="ABC transporter" evidence="11">
    <location>
        <begin position="2"/>
        <end position="237"/>
    </location>
</feature>
<dbReference type="CDD" id="cd03214">
    <property type="entry name" value="ABC_Iron-Siderophores_B12_Hemin"/>
    <property type="match status" value="1"/>
</dbReference>
<dbReference type="NCBIfam" id="NF010068">
    <property type="entry name" value="PRK13548.1"/>
    <property type="match status" value="1"/>
</dbReference>
<dbReference type="GO" id="GO:0016887">
    <property type="term" value="F:ATP hydrolysis activity"/>
    <property type="evidence" value="ECO:0007669"/>
    <property type="project" value="InterPro"/>
</dbReference>
<evidence type="ECO:0000256" key="2">
    <source>
        <dbReference type="ARBA" id="ARBA00022741"/>
    </source>
</evidence>
<comment type="caution">
    <text evidence="12">The sequence shown here is derived from an EMBL/GenBank/DDBJ whole genome shotgun (WGS) entry which is preliminary data.</text>
</comment>
<evidence type="ECO:0000256" key="1">
    <source>
        <dbReference type="ARBA" id="ARBA00022448"/>
    </source>
</evidence>
<evidence type="ECO:0000256" key="8">
    <source>
        <dbReference type="ARBA" id="ARBA00066387"/>
    </source>
</evidence>
<dbReference type="PATRIC" id="fig|1227455.4.peg.255"/>
<dbReference type="InterPro" id="IPR027417">
    <property type="entry name" value="P-loop_NTPase"/>
</dbReference>
<comment type="function">
    <text evidence="6">Required for corrinoid utilization. Probably part of the ABC transporter complex BtuCDF involved in cobalamin (vitamin B12) import. Probably responsible for energy coupling to the transport system.</text>
</comment>
<dbReference type="EC" id="7.6.2.8" evidence="8"/>
<dbReference type="InterPro" id="IPR003439">
    <property type="entry name" value="ABC_transporter-like_ATP-bd"/>
</dbReference>
<name>M0MPC3_9EURY</name>
<keyword evidence="2" id="KW-0547">Nucleotide-binding</keyword>
<evidence type="ECO:0000313" key="13">
    <source>
        <dbReference type="Proteomes" id="UP000011669"/>
    </source>
</evidence>
<dbReference type="Proteomes" id="UP000011669">
    <property type="component" value="Unassembled WGS sequence"/>
</dbReference>
<dbReference type="PROSITE" id="PS00211">
    <property type="entry name" value="ABC_TRANSPORTER_1"/>
    <property type="match status" value="1"/>
</dbReference>
<dbReference type="EMBL" id="AOMD01000004">
    <property type="protein sequence ID" value="EMA47547.1"/>
    <property type="molecule type" value="Genomic_DNA"/>
</dbReference>
<dbReference type="SUPFAM" id="SSF52540">
    <property type="entry name" value="P-loop containing nucleoside triphosphate hydrolases"/>
    <property type="match status" value="1"/>
</dbReference>
<keyword evidence="3 12" id="KW-0067">ATP-binding</keyword>
<dbReference type="InterPro" id="IPR003593">
    <property type="entry name" value="AAA+_ATPase"/>
</dbReference>
<evidence type="ECO:0000256" key="6">
    <source>
        <dbReference type="ARBA" id="ARBA00058960"/>
    </source>
</evidence>
<dbReference type="AlphaFoldDB" id="M0MPC3"/>
<evidence type="ECO:0000256" key="9">
    <source>
        <dbReference type="ARBA" id="ARBA00073649"/>
    </source>
</evidence>
<dbReference type="InParanoid" id="M0MPC3"/>
<evidence type="ECO:0000313" key="12">
    <source>
        <dbReference type="EMBL" id="EMA47547.1"/>
    </source>
</evidence>
<accession>M0MPC3</accession>
<keyword evidence="4" id="KW-1278">Translocase</keyword>
<keyword evidence="1" id="KW-0813">Transport</keyword>
<dbReference type="RefSeq" id="WP_006076052.1">
    <property type="nucleotide sequence ID" value="NZ_AOMD01000004.1"/>
</dbReference>
<keyword evidence="13" id="KW-1185">Reference proteome</keyword>
<gene>
    <name evidence="12" type="ORF">C449_01236</name>
</gene>
<dbReference type="InterPro" id="IPR017871">
    <property type="entry name" value="ABC_transporter-like_CS"/>
</dbReference>
<protein>
    <recommendedName>
        <fullName evidence="9">Cobalamin import ATP-binding protein BtuD</fullName>
        <ecNumber evidence="8">7.6.2.8</ecNumber>
    </recommendedName>
    <alternativeName>
        <fullName evidence="10">Vitamin B12-transporting ATPase</fullName>
    </alternativeName>
</protein>
<evidence type="ECO:0000256" key="4">
    <source>
        <dbReference type="ARBA" id="ARBA00022967"/>
    </source>
</evidence>
<evidence type="ECO:0000259" key="11">
    <source>
        <dbReference type="PROSITE" id="PS50893"/>
    </source>
</evidence>
<evidence type="ECO:0000256" key="7">
    <source>
        <dbReference type="ARBA" id="ARBA00064420"/>
    </source>
</evidence>
<evidence type="ECO:0000256" key="10">
    <source>
        <dbReference type="ARBA" id="ARBA00077139"/>
    </source>
</evidence>
<comment type="subunit">
    <text evidence="7">The complex is composed of two ATP-binding proteins (BtuD), two transmembrane proteins (BtuC) and a solute-binding protein (BtuF).</text>
</comment>
<dbReference type="STRING" id="1227455.C449_01236"/>
<comment type="catalytic activity">
    <reaction evidence="5">
        <text>an R-cob(III)alamin(out) + ATP + H2O = an R-cob(III)alamin(in) + ADP + phosphate + H(+)</text>
        <dbReference type="Rhea" id="RHEA:17873"/>
        <dbReference type="ChEBI" id="CHEBI:15377"/>
        <dbReference type="ChEBI" id="CHEBI:15378"/>
        <dbReference type="ChEBI" id="CHEBI:30616"/>
        <dbReference type="ChEBI" id="CHEBI:43474"/>
        <dbReference type="ChEBI" id="CHEBI:140785"/>
        <dbReference type="ChEBI" id="CHEBI:456216"/>
        <dbReference type="EC" id="7.6.2.8"/>
    </reaction>
</comment>
<dbReference type="PROSITE" id="PS50893">
    <property type="entry name" value="ABC_TRANSPORTER_2"/>
    <property type="match status" value="1"/>
</dbReference>
<evidence type="ECO:0000256" key="5">
    <source>
        <dbReference type="ARBA" id="ARBA00050590"/>
    </source>
</evidence>
<dbReference type="PANTHER" id="PTHR42794:SF1">
    <property type="entry name" value="HEMIN IMPORT ATP-BINDING PROTEIN HMUV"/>
    <property type="match status" value="1"/>
</dbReference>
<dbReference type="OrthoDB" id="24644at2157"/>